<evidence type="ECO:0000313" key="3">
    <source>
        <dbReference type="Proteomes" id="UP000008062"/>
    </source>
</evidence>
<sequence length="391" mass="43161">MESEEALRWRRNGHASTPPGTRQPMTRAPQAQEIVPTSNISTPEDDALDFSPAPDSNVRKSELSPTSSVTATAEHLSRHETKPGPRTLRRKKGKSVMRMPPRDSTLDVPPAPHSPSSATNQLPTEQIQAQTQGLSDQPCSSVSAHSSTESDGTSPSLTLRGGQDESITSQPNETNQSADTEHHETAHHDLRQTEAVNEPKFKESVHNSSGWQIWVKIIVTLVFGIAAKHFLPQTALDMSVSNSSTPGTEWTIPPPTTLLGLMSVHNKDSAMDTAEFGLYLKTAVTIHQAILFENMRELAQDVHRQQNDELVEMEKIIVELLDQGLREIEIERVRARLLRVTGTLSLRTITAQDHDAELHGNGLERGVVEAVNLVVEEYLRSCTLRADTRKD</sequence>
<feature type="compositionally biased region" description="Polar residues" evidence="1">
    <location>
        <begin position="165"/>
        <end position="178"/>
    </location>
</feature>
<dbReference type="HOGENOM" id="CLU_706376_0_0_1"/>
<gene>
    <name evidence="2" type="ORF">MYCGRDRAFT_111750</name>
</gene>
<evidence type="ECO:0000256" key="1">
    <source>
        <dbReference type="SAM" id="MobiDB-lite"/>
    </source>
</evidence>
<feature type="compositionally biased region" description="Polar residues" evidence="1">
    <location>
        <begin position="114"/>
        <end position="157"/>
    </location>
</feature>
<feature type="compositionally biased region" description="Polar residues" evidence="1">
    <location>
        <begin position="14"/>
        <end position="24"/>
    </location>
</feature>
<proteinExistence type="predicted"/>
<dbReference type="InParanoid" id="F9XQZ1"/>
<feature type="compositionally biased region" description="Basic and acidic residues" evidence="1">
    <location>
        <begin position="179"/>
        <end position="198"/>
    </location>
</feature>
<evidence type="ECO:0000313" key="2">
    <source>
        <dbReference type="EMBL" id="EGP82336.1"/>
    </source>
</evidence>
<feature type="region of interest" description="Disordered" evidence="1">
    <location>
        <begin position="1"/>
        <end position="198"/>
    </location>
</feature>
<dbReference type="RefSeq" id="XP_003847360.1">
    <property type="nucleotide sequence ID" value="XM_003847312.1"/>
</dbReference>
<organism evidence="2 3">
    <name type="scientific">Zymoseptoria tritici (strain CBS 115943 / IPO323)</name>
    <name type="common">Speckled leaf blotch fungus</name>
    <name type="synonym">Septoria tritici</name>
    <dbReference type="NCBI Taxonomy" id="336722"/>
    <lineage>
        <taxon>Eukaryota</taxon>
        <taxon>Fungi</taxon>
        <taxon>Dikarya</taxon>
        <taxon>Ascomycota</taxon>
        <taxon>Pezizomycotina</taxon>
        <taxon>Dothideomycetes</taxon>
        <taxon>Dothideomycetidae</taxon>
        <taxon>Mycosphaerellales</taxon>
        <taxon>Mycosphaerellaceae</taxon>
        <taxon>Zymoseptoria</taxon>
    </lineage>
</organism>
<name>F9XQZ1_ZYMTI</name>
<keyword evidence="3" id="KW-1185">Reference proteome</keyword>
<dbReference type="Proteomes" id="UP000008062">
    <property type="component" value="Chromosome 15"/>
</dbReference>
<dbReference type="GeneID" id="13400120"/>
<dbReference type="AlphaFoldDB" id="F9XQZ1"/>
<protein>
    <submittedName>
        <fullName evidence="2">Uncharacterized protein</fullName>
    </submittedName>
</protein>
<dbReference type="OrthoDB" id="10364979at2759"/>
<dbReference type="KEGG" id="ztr:MYCGRDRAFT_111750"/>
<accession>F9XQZ1</accession>
<reference evidence="2 3" key="1">
    <citation type="journal article" date="2011" name="PLoS Genet.">
        <title>Finished genome of the fungal wheat pathogen Mycosphaerella graminicola reveals dispensome structure, chromosome plasticity, and stealth pathogenesis.</title>
        <authorList>
            <person name="Goodwin S.B."/>
            <person name="Ben M'barek S."/>
            <person name="Dhillon B."/>
            <person name="Wittenberg A.H.J."/>
            <person name="Crane C.F."/>
            <person name="Hane J.K."/>
            <person name="Foster A.J."/>
            <person name="Van der Lee T.A.J."/>
            <person name="Grimwood J."/>
            <person name="Aerts A."/>
            <person name="Antoniw J."/>
            <person name="Bailey A."/>
            <person name="Bluhm B."/>
            <person name="Bowler J."/>
            <person name="Bristow J."/>
            <person name="van der Burgt A."/>
            <person name="Canto-Canche B."/>
            <person name="Churchill A.C.L."/>
            <person name="Conde-Ferraez L."/>
            <person name="Cools H.J."/>
            <person name="Coutinho P.M."/>
            <person name="Csukai M."/>
            <person name="Dehal P."/>
            <person name="De Wit P."/>
            <person name="Donzelli B."/>
            <person name="van de Geest H.C."/>
            <person name="van Ham R.C.H.J."/>
            <person name="Hammond-Kosack K.E."/>
            <person name="Henrissat B."/>
            <person name="Kilian A."/>
            <person name="Kobayashi A.K."/>
            <person name="Koopmann E."/>
            <person name="Kourmpetis Y."/>
            <person name="Kuzniar A."/>
            <person name="Lindquist E."/>
            <person name="Lombard V."/>
            <person name="Maliepaard C."/>
            <person name="Martins N."/>
            <person name="Mehrabi R."/>
            <person name="Nap J.P.H."/>
            <person name="Ponomarenko A."/>
            <person name="Rudd J.J."/>
            <person name="Salamov A."/>
            <person name="Schmutz J."/>
            <person name="Schouten H.J."/>
            <person name="Shapiro H."/>
            <person name="Stergiopoulos I."/>
            <person name="Torriani S.F.F."/>
            <person name="Tu H."/>
            <person name="de Vries R.P."/>
            <person name="Waalwijk C."/>
            <person name="Ware S.B."/>
            <person name="Wiebenga A."/>
            <person name="Zwiers L.-H."/>
            <person name="Oliver R.P."/>
            <person name="Grigoriev I.V."/>
            <person name="Kema G.H.J."/>
        </authorList>
    </citation>
    <scope>NUCLEOTIDE SEQUENCE [LARGE SCALE GENOMIC DNA]</scope>
    <source>
        <strain evidence="3">CBS 115943 / IPO323</strain>
    </source>
</reference>
<dbReference type="EMBL" id="CM001210">
    <property type="protein sequence ID" value="EGP82336.1"/>
    <property type="molecule type" value="Genomic_DNA"/>
</dbReference>